<dbReference type="Proteomes" id="UP000820818">
    <property type="component" value="Linkage Group LG2"/>
</dbReference>
<sequence length="128" mass="15053">MADHFSFKWEESETDAIRGRTVAAVVSGMEGKKKKKIADYDSREMKREKKRGQLLWRRSLVNTHTHGREIRRAAFLLHCRHTAIDTLGSGDARRRLLCKGGLRRAFRRLFDDVNRIKWLLSFFIGFDF</sequence>
<proteinExistence type="predicted"/>
<dbReference type="AlphaFoldDB" id="A0AAD5LRD3"/>
<dbReference type="EMBL" id="WJBH02000002">
    <property type="protein sequence ID" value="KAI9562563.1"/>
    <property type="molecule type" value="Genomic_DNA"/>
</dbReference>
<name>A0AAD5LRD3_9CRUS</name>
<evidence type="ECO:0000313" key="1">
    <source>
        <dbReference type="EMBL" id="KAI9562563.1"/>
    </source>
</evidence>
<keyword evidence="2" id="KW-1185">Reference proteome</keyword>
<reference evidence="1 2" key="1">
    <citation type="submission" date="2022-05" db="EMBL/GenBank/DDBJ databases">
        <title>A multi-omics perspective on studying reproductive biology in Daphnia sinensis.</title>
        <authorList>
            <person name="Jia J."/>
        </authorList>
    </citation>
    <scope>NUCLEOTIDE SEQUENCE [LARGE SCALE GENOMIC DNA]</scope>
    <source>
        <strain evidence="1 2">WSL</strain>
    </source>
</reference>
<comment type="caution">
    <text evidence="1">The sequence shown here is derived from an EMBL/GenBank/DDBJ whole genome shotgun (WGS) entry which is preliminary data.</text>
</comment>
<gene>
    <name evidence="1" type="ORF">GHT06_010016</name>
</gene>
<accession>A0AAD5LRD3</accession>
<evidence type="ECO:0000313" key="2">
    <source>
        <dbReference type="Proteomes" id="UP000820818"/>
    </source>
</evidence>
<organism evidence="1 2">
    <name type="scientific">Daphnia sinensis</name>
    <dbReference type="NCBI Taxonomy" id="1820382"/>
    <lineage>
        <taxon>Eukaryota</taxon>
        <taxon>Metazoa</taxon>
        <taxon>Ecdysozoa</taxon>
        <taxon>Arthropoda</taxon>
        <taxon>Crustacea</taxon>
        <taxon>Branchiopoda</taxon>
        <taxon>Diplostraca</taxon>
        <taxon>Cladocera</taxon>
        <taxon>Anomopoda</taxon>
        <taxon>Daphniidae</taxon>
        <taxon>Daphnia</taxon>
        <taxon>Daphnia similis group</taxon>
    </lineage>
</organism>
<protein>
    <submittedName>
        <fullName evidence="1">Uncharacterized protein</fullName>
    </submittedName>
</protein>